<keyword evidence="1" id="KW-0479">Metal-binding</keyword>
<gene>
    <name evidence="4" type="ORF">MIND_01306400</name>
</gene>
<keyword evidence="1" id="KW-0862">Zinc</keyword>
<feature type="region of interest" description="Disordered" evidence="2">
    <location>
        <begin position="666"/>
        <end position="686"/>
    </location>
</feature>
<dbReference type="Proteomes" id="UP000636479">
    <property type="component" value="Unassembled WGS sequence"/>
</dbReference>
<keyword evidence="1" id="KW-0863">Zinc-finger</keyword>
<evidence type="ECO:0000256" key="2">
    <source>
        <dbReference type="SAM" id="MobiDB-lite"/>
    </source>
</evidence>
<keyword evidence="5" id="KW-1185">Reference proteome</keyword>
<dbReference type="Pfam" id="PF18759">
    <property type="entry name" value="Plavaka"/>
    <property type="match status" value="1"/>
</dbReference>
<reference evidence="4" key="1">
    <citation type="submission" date="2020-05" db="EMBL/GenBank/DDBJ databases">
        <title>Mycena genomes resolve the evolution of fungal bioluminescence.</title>
        <authorList>
            <person name="Tsai I.J."/>
        </authorList>
    </citation>
    <scope>NUCLEOTIDE SEQUENCE</scope>
    <source>
        <strain evidence="4">171206Taipei</strain>
    </source>
</reference>
<dbReference type="GO" id="GO:0008270">
    <property type="term" value="F:zinc ion binding"/>
    <property type="evidence" value="ECO:0007669"/>
    <property type="project" value="UniProtKB-KW"/>
</dbReference>
<feature type="domain" description="C2H2-type" evidence="3">
    <location>
        <begin position="23"/>
        <end position="53"/>
    </location>
</feature>
<feature type="region of interest" description="Disordered" evidence="2">
    <location>
        <begin position="79"/>
        <end position="142"/>
    </location>
</feature>
<dbReference type="RefSeq" id="XP_037214021.1">
    <property type="nucleotide sequence ID" value="XM_037369523.1"/>
</dbReference>
<proteinExistence type="predicted"/>
<dbReference type="PROSITE" id="PS50157">
    <property type="entry name" value="ZINC_FINGER_C2H2_2"/>
    <property type="match status" value="1"/>
</dbReference>
<evidence type="ECO:0000256" key="1">
    <source>
        <dbReference type="PROSITE-ProRule" id="PRU00042"/>
    </source>
</evidence>
<dbReference type="InterPro" id="IPR041078">
    <property type="entry name" value="Plavaka"/>
</dbReference>
<accession>A0A8H6S0X9</accession>
<sequence length="721" mass="81322">MAKGTRPRTRAVGPRGRKTIALLKCAYVGCGRHFKTSGGLTNHVRTDHSNPTLVGFAPNDRDSVGVVDDDIEMEYDQPDVLSDTGQDSNEEPDPVHAEPQLPAGWHRHYHPHLSARPCDEDGNDLLPGTPPPPRRAASPTNWTPYEDKVQFRTAEILFRQAQVSGGNINELLEVWALDKLKHDDLAPFANADHLYEAIDATKLGDAPWHCLESEPLASGADAPEWARRSYTVWYRNPETVATNMLDNPAADGHFDYVPFVETDANNKRRWSNFMSANFAWRHADKIYEDDPSTEGACLVPIFAGADKTTVSVGTGDIEYHPGYMALGNHHNSFRCGHRNGVIPFIFLAIPKSDRKYDNDKAFRVFKQQLYHASLAAIFSFLKPGMTTPCVRRCPDGHFRKVIFDFGPFIADYPEQVTLAGVVYGWCTKCTNPVHDLDNNIGTRRTHQLTNELIDAFDGDPKVLWTNYGINADIIPFTNDFPRADIHEMISPDILHQLIKGSFKDHLVEWVSDYLYLTHNEAEANSIMDEIDKRIAATPAYPGLRRFRDGRRFKQWTGDNSKALMKVYLPALKGLLPTEIVQVISTFLDFCYLSRRKDFDESTLDQIETTVDQFRERRKVFVDVGVRTDFNLPRQHSIGHYAHSIREFASRADFEQRGMLEVRTKALPDKLPTADDKDDDGIDDGPRVEGTVVLARTREPSYPRSAHALAAHIGFPDFPPIA</sequence>
<protein>
    <submittedName>
        <fullName evidence="4">C2H2-type domain-containing protein</fullName>
    </submittedName>
</protein>
<dbReference type="PROSITE" id="PS00028">
    <property type="entry name" value="ZINC_FINGER_C2H2_1"/>
    <property type="match status" value="1"/>
</dbReference>
<dbReference type="GeneID" id="59352039"/>
<name>A0A8H6S0X9_9AGAR</name>
<dbReference type="AlphaFoldDB" id="A0A8H6S0X9"/>
<dbReference type="EMBL" id="JACAZF010000014">
    <property type="protein sequence ID" value="KAF7290661.1"/>
    <property type="molecule type" value="Genomic_DNA"/>
</dbReference>
<dbReference type="OrthoDB" id="3199698at2759"/>
<evidence type="ECO:0000313" key="5">
    <source>
        <dbReference type="Proteomes" id="UP000636479"/>
    </source>
</evidence>
<comment type="caution">
    <text evidence="4">The sequence shown here is derived from an EMBL/GenBank/DDBJ whole genome shotgun (WGS) entry which is preliminary data.</text>
</comment>
<dbReference type="InterPro" id="IPR013087">
    <property type="entry name" value="Znf_C2H2_type"/>
</dbReference>
<evidence type="ECO:0000259" key="3">
    <source>
        <dbReference type="PROSITE" id="PS50157"/>
    </source>
</evidence>
<evidence type="ECO:0000313" key="4">
    <source>
        <dbReference type="EMBL" id="KAF7290661.1"/>
    </source>
</evidence>
<organism evidence="4 5">
    <name type="scientific">Mycena indigotica</name>
    <dbReference type="NCBI Taxonomy" id="2126181"/>
    <lineage>
        <taxon>Eukaryota</taxon>
        <taxon>Fungi</taxon>
        <taxon>Dikarya</taxon>
        <taxon>Basidiomycota</taxon>
        <taxon>Agaricomycotina</taxon>
        <taxon>Agaricomycetes</taxon>
        <taxon>Agaricomycetidae</taxon>
        <taxon>Agaricales</taxon>
        <taxon>Marasmiineae</taxon>
        <taxon>Mycenaceae</taxon>
        <taxon>Mycena</taxon>
    </lineage>
</organism>